<proteinExistence type="predicted"/>
<dbReference type="EMBL" id="KK116682">
    <property type="protein sequence ID" value="KFM68444.1"/>
    <property type="molecule type" value="Genomic_DNA"/>
</dbReference>
<feature type="non-terminal residue" evidence="1">
    <location>
        <position position="76"/>
    </location>
</feature>
<gene>
    <name evidence="1" type="ORF">X975_09850</name>
</gene>
<dbReference type="AlphaFoldDB" id="A0A087TTK5"/>
<organism evidence="1 2">
    <name type="scientific">Stegodyphus mimosarum</name>
    <name type="common">African social velvet spider</name>
    <dbReference type="NCBI Taxonomy" id="407821"/>
    <lineage>
        <taxon>Eukaryota</taxon>
        <taxon>Metazoa</taxon>
        <taxon>Ecdysozoa</taxon>
        <taxon>Arthropoda</taxon>
        <taxon>Chelicerata</taxon>
        <taxon>Arachnida</taxon>
        <taxon>Araneae</taxon>
        <taxon>Araneomorphae</taxon>
        <taxon>Entelegynae</taxon>
        <taxon>Eresoidea</taxon>
        <taxon>Eresidae</taxon>
        <taxon>Stegodyphus</taxon>
    </lineage>
</organism>
<dbReference type="Proteomes" id="UP000054359">
    <property type="component" value="Unassembled WGS sequence"/>
</dbReference>
<keyword evidence="2" id="KW-1185">Reference proteome</keyword>
<protein>
    <submittedName>
        <fullName evidence="1">Uncharacterized protein</fullName>
    </submittedName>
</protein>
<sequence>MVLNPENTAIDSEGSFREVIENEKISIDNLVGILDSVITGLEQEIISLYRIKERILAQKKQLKQLALKEMFNKINK</sequence>
<accession>A0A087TTK5</accession>
<evidence type="ECO:0000313" key="2">
    <source>
        <dbReference type="Proteomes" id="UP000054359"/>
    </source>
</evidence>
<name>A0A087TTK5_STEMI</name>
<reference evidence="1 2" key="1">
    <citation type="submission" date="2013-11" db="EMBL/GenBank/DDBJ databases">
        <title>Genome sequencing of Stegodyphus mimosarum.</title>
        <authorList>
            <person name="Bechsgaard J."/>
        </authorList>
    </citation>
    <scope>NUCLEOTIDE SEQUENCE [LARGE SCALE GENOMIC DNA]</scope>
</reference>
<evidence type="ECO:0000313" key="1">
    <source>
        <dbReference type="EMBL" id="KFM68444.1"/>
    </source>
</evidence>